<reference evidence="1 2" key="1">
    <citation type="journal article" date="2018" name="ACS Chem. Biol.">
        <title>Ketoreductase domain dysfunction expands chemodiversity: malyngamide biosynthesis in the cyanobacterium Okeania hirsuta.</title>
        <authorList>
            <person name="Moss N.A."/>
            <person name="Leao T."/>
            <person name="Rankin M."/>
            <person name="McCullough T.M."/>
            <person name="Qu P."/>
            <person name="Korobeynikov A."/>
            <person name="Smith J.L."/>
            <person name="Gerwick L."/>
            <person name="Gerwick W.H."/>
        </authorList>
    </citation>
    <scope>NUCLEOTIDE SEQUENCE [LARGE SCALE GENOMIC DNA]</scope>
    <source>
        <strain evidence="1 2">PAB10Feb10-1</strain>
    </source>
</reference>
<dbReference type="InterPro" id="IPR036514">
    <property type="entry name" value="SGNH_hydro_sf"/>
</dbReference>
<dbReference type="SUPFAM" id="SSF52266">
    <property type="entry name" value="SGNH hydrolase"/>
    <property type="match status" value="2"/>
</dbReference>
<dbReference type="RefSeq" id="WP_124146039.1">
    <property type="nucleotide sequence ID" value="NZ_CAWOKI010000134.1"/>
</dbReference>
<dbReference type="Gene3D" id="3.40.50.1110">
    <property type="entry name" value="SGNH hydrolase"/>
    <property type="match status" value="1"/>
</dbReference>
<sequence length="582" mass="65152">MTRIHSSDATPERSWQQNIENQFHNARLSSSLLKSLTATILLTLTVGCIPTQHFQSKISPTSEKNLISVNNCDLTSAKENNSKISLVSQNANATQCASVDPFSQAVRFATKASQLAQSARTKQQWDKVAQEWVQAVAWMQAVPPGNPRRAFAEKKVAEYMRNLAYSQKQAASARSQYNPVSFNSDILDTQLELYLSFVATVGPPDVLIVGSSRALYGVDPQQLQQYLVAKGYRPLNIFNFSINGATARVVDFQLRQLLSNNQLPKLIIWADGVRAFNSGRVDRTYNSIVASEGKRKLLSGVRPQLPRAQSNFASTCYQFPKPYNVFAPPYSPFEISRGEAMEVSYSEQTTAVGLRVGDRSKQWEPGKETLLWELAATEGTHTNRGNTGVGNNSNILYPDYFKTTQYSYKPLSQNSSNLTSYPQYSTQPVQTVAIADVANAIDANGFLPMDGRFNPSYYYQRRPYVAGLYDGDYAGFYLGGTQATALTSVVNFTKSRNIPLVFVNLPLSDSYLDSVRWSAEEDFHQWMQSRARENGFTFLNFNLYQPQLAKNEYFFDPSHLNRYGAAAVARYIAASTRISWPR</sequence>
<organism evidence="1 2">
    <name type="scientific">Okeania hirsuta</name>
    <dbReference type="NCBI Taxonomy" id="1458930"/>
    <lineage>
        <taxon>Bacteria</taxon>
        <taxon>Bacillati</taxon>
        <taxon>Cyanobacteriota</taxon>
        <taxon>Cyanophyceae</taxon>
        <taxon>Oscillatoriophycideae</taxon>
        <taxon>Oscillatoriales</taxon>
        <taxon>Microcoleaceae</taxon>
        <taxon>Okeania</taxon>
    </lineage>
</organism>
<keyword evidence="2" id="KW-1185">Reference proteome</keyword>
<evidence type="ECO:0008006" key="3">
    <source>
        <dbReference type="Google" id="ProtNLM"/>
    </source>
</evidence>
<accession>A0A3N6NLC2</accession>
<gene>
    <name evidence="1" type="ORF">D5R40_14350</name>
</gene>
<evidence type="ECO:0000313" key="1">
    <source>
        <dbReference type="EMBL" id="RQH42315.1"/>
    </source>
</evidence>
<dbReference type="EMBL" id="RCBY01000072">
    <property type="protein sequence ID" value="RQH42315.1"/>
    <property type="molecule type" value="Genomic_DNA"/>
</dbReference>
<protein>
    <recommendedName>
        <fullName evidence="3">DUF1574 domain-containing protein</fullName>
    </recommendedName>
</protein>
<dbReference type="Proteomes" id="UP000269154">
    <property type="component" value="Unassembled WGS sequence"/>
</dbReference>
<proteinExistence type="predicted"/>
<evidence type="ECO:0000313" key="2">
    <source>
        <dbReference type="Proteomes" id="UP000269154"/>
    </source>
</evidence>
<dbReference type="OrthoDB" id="453133at2"/>
<name>A0A3N6NLC2_9CYAN</name>
<comment type="caution">
    <text evidence="1">The sequence shown here is derived from an EMBL/GenBank/DDBJ whole genome shotgun (WGS) entry which is preliminary data.</text>
</comment>
<dbReference type="AlphaFoldDB" id="A0A3N6NLC2"/>